<dbReference type="KEGG" id="vih:AB0763_11815"/>
<dbReference type="GO" id="GO:0016829">
    <property type="term" value="F:lyase activity"/>
    <property type="evidence" value="ECO:0007669"/>
    <property type="project" value="UniProtKB-KW"/>
</dbReference>
<dbReference type="PROSITE" id="PS51257">
    <property type="entry name" value="PROKAR_LIPOPROTEIN"/>
    <property type="match status" value="1"/>
</dbReference>
<organism evidence="3">
    <name type="scientific">Vibrio sp. HB236076</name>
    <dbReference type="NCBI Taxonomy" id="3232307"/>
    <lineage>
        <taxon>Bacteria</taxon>
        <taxon>Pseudomonadati</taxon>
        <taxon>Pseudomonadota</taxon>
        <taxon>Gammaproteobacteria</taxon>
        <taxon>Vibrionales</taxon>
        <taxon>Vibrionaceae</taxon>
        <taxon>Vibrio</taxon>
    </lineage>
</organism>
<feature type="signal peptide" evidence="1">
    <location>
        <begin position="1"/>
        <end position="26"/>
    </location>
</feature>
<dbReference type="InterPro" id="IPR014895">
    <property type="entry name" value="Alginate_lyase_2"/>
</dbReference>
<keyword evidence="1" id="KW-0732">Signal</keyword>
<dbReference type="RefSeq" id="WP_306101971.1">
    <property type="nucleotide sequence ID" value="NZ_CP162601.1"/>
</dbReference>
<dbReference type="InterPro" id="IPR013320">
    <property type="entry name" value="ConA-like_dom_sf"/>
</dbReference>
<gene>
    <name evidence="3" type="ORF">AB0763_11815</name>
</gene>
<accession>A0AB39HFI4</accession>
<dbReference type="AlphaFoldDB" id="A0AB39HFI4"/>
<reference evidence="3" key="1">
    <citation type="submission" date="2024-07" db="EMBL/GenBank/DDBJ databases">
        <title>Genome Analysis of a Potential Novel Vibrio Species Secreting pH- and Thermo-stable Alginate Lyase and its Application in Producing Alginate Oligosaccharides.</title>
        <authorList>
            <person name="Huang H."/>
            <person name="Bao K."/>
        </authorList>
    </citation>
    <scope>NUCLEOTIDE SEQUENCE</scope>
    <source>
        <strain evidence="3">HB236076</strain>
    </source>
</reference>
<feature type="domain" description="Alginate lyase 2" evidence="2">
    <location>
        <begin position="46"/>
        <end position="339"/>
    </location>
</feature>
<evidence type="ECO:0000256" key="1">
    <source>
        <dbReference type="SAM" id="SignalP"/>
    </source>
</evidence>
<sequence length="342" mass="37836">MLFRLSLISATLVLSACSQSPSLGQAAPVHTSEPAALNQAAPSQYFALGDWKLTLPEHETSGKRKGKAREINKHQLSQGFISQEWFYYDNARQAMVFKAPNDAPTTPNSKNARSELRAMYAEKYDEPANNFVLASHPDAEKYGSIGGQLSATVSVDWVSQSGDANKTGAYSVVIGQIHAAKNEPLKIAYRKLPGHDLGSLYWGYELNPPKAQQKSKLRKDIRSNVWGKYNLKAGDESPLDGIALGEKFHYDVEVKGDVMTLTFIKHPGEANEESKTFQVDLAHGHYQGHDIDQGYGDDWMYFKAGAYNQCNTKASSSACQYRGADSGDYTQVSFYQLDLARF</sequence>
<dbReference type="SUPFAM" id="SSF49899">
    <property type="entry name" value="Concanavalin A-like lectins/glucanases"/>
    <property type="match status" value="1"/>
</dbReference>
<protein>
    <submittedName>
        <fullName evidence="3">Polysaccharide lyase family 7 protein</fullName>
    </submittedName>
</protein>
<keyword evidence="3" id="KW-0456">Lyase</keyword>
<dbReference type="Pfam" id="PF08787">
    <property type="entry name" value="Alginate_lyase2"/>
    <property type="match status" value="1"/>
</dbReference>
<name>A0AB39HFI4_9VIBR</name>
<proteinExistence type="predicted"/>
<evidence type="ECO:0000259" key="2">
    <source>
        <dbReference type="Pfam" id="PF08787"/>
    </source>
</evidence>
<dbReference type="Gene3D" id="2.60.120.200">
    <property type="match status" value="1"/>
</dbReference>
<evidence type="ECO:0000313" key="3">
    <source>
        <dbReference type="EMBL" id="XDK24840.1"/>
    </source>
</evidence>
<dbReference type="EMBL" id="CP162601">
    <property type="protein sequence ID" value="XDK24840.1"/>
    <property type="molecule type" value="Genomic_DNA"/>
</dbReference>
<feature type="chain" id="PRO_5044244066" evidence="1">
    <location>
        <begin position="27"/>
        <end position="342"/>
    </location>
</feature>